<accession>A0A9P5XFC9</accession>
<dbReference type="AlphaFoldDB" id="A0A9P5XFC9"/>
<comment type="caution">
    <text evidence="3">The sequence shown here is derived from an EMBL/GenBank/DDBJ whole genome shotgun (WGS) entry which is preliminary data.</text>
</comment>
<protein>
    <submittedName>
        <fullName evidence="3">Uncharacterized protein</fullName>
    </submittedName>
</protein>
<feature type="non-terminal residue" evidence="3">
    <location>
        <position position="426"/>
    </location>
</feature>
<reference evidence="3" key="1">
    <citation type="submission" date="2020-11" db="EMBL/GenBank/DDBJ databases">
        <authorList>
            <consortium name="DOE Joint Genome Institute"/>
            <person name="Ahrendt S."/>
            <person name="Riley R."/>
            <person name="Andreopoulos W."/>
            <person name="Labutti K."/>
            <person name="Pangilinan J."/>
            <person name="Ruiz-Duenas F.J."/>
            <person name="Barrasa J.M."/>
            <person name="Sanchez-Garcia M."/>
            <person name="Camarero S."/>
            <person name="Miyauchi S."/>
            <person name="Serrano A."/>
            <person name="Linde D."/>
            <person name="Babiker R."/>
            <person name="Drula E."/>
            <person name="Ayuso-Fernandez I."/>
            <person name="Pacheco R."/>
            <person name="Padilla G."/>
            <person name="Ferreira P."/>
            <person name="Barriuso J."/>
            <person name="Kellner H."/>
            <person name="Castanera R."/>
            <person name="Alfaro M."/>
            <person name="Ramirez L."/>
            <person name="Pisabarro A.G."/>
            <person name="Kuo A."/>
            <person name="Tritt A."/>
            <person name="Lipzen A."/>
            <person name="He G."/>
            <person name="Yan M."/>
            <person name="Ng V."/>
            <person name="Cullen D."/>
            <person name="Martin F."/>
            <person name="Rosso M.-N."/>
            <person name="Henrissat B."/>
            <person name="Hibbett D."/>
            <person name="Martinez A.T."/>
            <person name="Grigoriev I.V."/>
        </authorList>
    </citation>
    <scope>NUCLEOTIDE SEQUENCE</scope>
    <source>
        <strain evidence="3">MF-IS2</strain>
    </source>
</reference>
<evidence type="ECO:0000256" key="2">
    <source>
        <dbReference type="SAM" id="MobiDB-lite"/>
    </source>
</evidence>
<evidence type="ECO:0000313" key="3">
    <source>
        <dbReference type="EMBL" id="KAF9449959.1"/>
    </source>
</evidence>
<feature type="region of interest" description="Disordered" evidence="2">
    <location>
        <begin position="293"/>
        <end position="313"/>
    </location>
</feature>
<evidence type="ECO:0000313" key="4">
    <source>
        <dbReference type="Proteomes" id="UP000807342"/>
    </source>
</evidence>
<feature type="region of interest" description="Disordered" evidence="2">
    <location>
        <begin position="15"/>
        <end position="42"/>
    </location>
</feature>
<gene>
    <name evidence="3" type="ORF">P691DRAFT_623802</name>
</gene>
<dbReference type="OrthoDB" id="2505754at2759"/>
<dbReference type="Proteomes" id="UP000807342">
    <property type="component" value="Unassembled WGS sequence"/>
</dbReference>
<feature type="region of interest" description="Disordered" evidence="2">
    <location>
        <begin position="148"/>
        <end position="242"/>
    </location>
</feature>
<feature type="non-terminal residue" evidence="3">
    <location>
        <position position="1"/>
    </location>
</feature>
<feature type="region of interest" description="Disordered" evidence="2">
    <location>
        <begin position="398"/>
        <end position="426"/>
    </location>
</feature>
<name>A0A9P5XFC9_9AGAR</name>
<dbReference type="EMBL" id="MU151116">
    <property type="protein sequence ID" value="KAF9449959.1"/>
    <property type="molecule type" value="Genomic_DNA"/>
</dbReference>
<feature type="region of interest" description="Disordered" evidence="2">
    <location>
        <begin position="342"/>
        <end position="361"/>
    </location>
</feature>
<feature type="coiled-coil region" evidence="1">
    <location>
        <begin position="56"/>
        <end position="132"/>
    </location>
</feature>
<feature type="compositionally biased region" description="Polar residues" evidence="2">
    <location>
        <begin position="152"/>
        <end position="170"/>
    </location>
</feature>
<feature type="compositionally biased region" description="Low complexity" evidence="2">
    <location>
        <begin position="342"/>
        <end position="352"/>
    </location>
</feature>
<evidence type="ECO:0000256" key="1">
    <source>
        <dbReference type="SAM" id="Coils"/>
    </source>
</evidence>
<keyword evidence="4" id="KW-1185">Reference proteome</keyword>
<keyword evidence="1" id="KW-0175">Coiled coil</keyword>
<feature type="compositionally biased region" description="Polar residues" evidence="2">
    <location>
        <begin position="399"/>
        <end position="413"/>
    </location>
</feature>
<feature type="compositionally biased region" description="Low complexity" evidence="2">
    <location>
        <begin position="19"/>
        <end position="35"/>
    </location>
</feature>
<sequence>EPKHFSIDLSLELERQLELEGSPPQTPSASATSHSNRGSLDPSILAHIVTGLRKTVEDMTKERDDLLRLLESATTREASLQDTLQLMTEKATDYEEELSAAKKKMKEDEEAIALLRNKVEESRRGLMRLQAESRRQSVAPGALDLSRAGISGFSSPPSSKRASFTPLTGRTGNGHRRISSISVDGNGLGAHLAELHSTPNSPLAPPDPNQPQSSRRSLFRHSPPHTEVSLPPTNVPSPEMEAMKKEVDSLRRELSDTRAELSEANEAKEASEICVKALREFIAEAQVGINTSDSTSVKLPPPPVMTSAEEVKPVPSGSGWGFKLWKADSAPKVPVVTTTTPSPTAVTLSSPAQHTPTVSSAPFSRIGGFFSSRGSVSSTTSSTSGTLQTNAAFSRDSFRNSMSGHSISDTSSIIEPLSPENEPQGV</sequence>
<organism evidence="3 4">
    <name type="scientific">Macrolepiota fuliginosa MF-IS2</name>
    <dbReference type="NCBI Taxonomy" id="1400762"/>
    <lineage>
        <taxon>Eukaryota</taxon>
        <taxon>Fungi</taxon>
        <taxon>Dikarya</taxon>
        <taxon>Basidiomycota</taxon>
        <taxon>Agaricomycotina</taxon>
        <taxon>Agaricomycetes</taxon>
        <taxon>Agaricomycetidae</taxon>
        <taxon>Agaricales</taxon>
        <taxon>Agaricineae</taxon>
        <taxon>Agaricaceae</taxon>
        <taxon>Macrolepiota</taxon>
    </lineage>
</organism>
<proteinExistence type="predicted"/>